<dbReference type="Proteomes" id="UP000570851">
    <property type="component" value="Unassembled WGS sequence"/>
</dbReference>
<name>A0ABR6SGV2_ANAVA</name>
<protein>
    <submittedName>
        <fullName evidence="1">Uncharacterized protein</fullName>
    </submittedName>
</protein>
<accession>A0ABR6SGV2</accession>
<evidence type="ECO:0000313" key="2">
    <source>
        <dbReference type="Proteomes" id="UP000570851"/>
    </source>
</evidence>
<sequence length="85" mass="9281">MAEVVAADGFVGAITRLRLAIAQFQLVYKTKTVTAKAFHDARQTFCRASLSCISQPKAWNCSDAVPPLCRKLCTFEGSISLQESL</sequence>
<geneLocation type="plasmid" evidence="1">
    <name>pN2B-A</name>
</geneLocation>
<proteinExistence type="predicted"/>
<reference evidence="1 2" key="1">
    <citation type="submission" date="2019-11" db="EMBL/GenBank/DDBJ databases">
        <title>Comparison of genomes from free-living endosymbiotic cyanobacteria isolated from Azolla.</title>
        <authorList>
            <person name="Thiel T."/>
            <person name="Pratte B."/>
        </authorList>
    </citation>
    <scope>NUCLEOTIDE SEQUENCE [LARGE SCALE GENOMIC DNA]</scope>
    <source>
        <strain evidence="1 2">N2B</strain>
        <plasmid evidence="1">pN2B-A</plasmid>
    </source>
</reference>
<comment type="caution">
    <text evidence="1">The sequence shown here is derived from an EMBL/GenBank/DDBJ whole genome shotgun (WGS) entry which is preliminary data.</text>
</comment>
<keyword evidence="1" id="KW-0614">Plasmid</keyword>
<evidence type="ECO:0000313" key="1">
    <source>
        <dbReference type="EMBL" id="MBC1305607.1"/>
    </source>
</evidence>
<gene>
    <name evidence="1" type="ORF">GNE12_27330</name>
</gene>
<keyword evidence="2" id="KW-1185">Reference proteome</keyword>
<dbReference type="EMBL" id="JACKZP010000272">
    <property type="protein sequence ID" value="MBC1305607.1"/>
    <property type="molecule type" value="Genomic_DNA"/>
</dbReference>
<organism evidence="1 2">
    <name type="scientific">Trichormus variabilis N2B</name>
    <dbReference type="NCBI Taxonomy" id="2681315"/>
    <lineage>
        <taxon>Bacteria</taxon>
        <taxon>Bacillati</taxon>
        <taxon>Cyanobacteriota</taxon>
        <taxon>Cyanophyceae</taxon>
        <taxon>Nostocales</taxon>
        <taxon>Nostocaceae</taxon>
        <taxon>Trichormus</taxon>
    </lineage>
</organism>
<dbReference type="GeneID" id="58727150"/>
<dbReference type="RefSeq" id="WP_153228479.1">
    <property type="nucleotide sequence ID" value="NZ_JACKZP010000272.1"/>
</dbReference>